<dbReference type="Gene3D" id="1.25.40.390">
    <property type="match status" value="1"/>
</dbReference>
<evidence type="ECO:0000256" key="2">
    <source>
        <dbReference type="ARBA" id="ARBA00006275"/>
    </source>
</evidence>
<keyword evidence="5" id="KW-0998">Cell outer membrane</keyword>
<evidence type="ECO:0000256" key="4">
    <source>
        <dbReference type="ARBA" id="ARBA00023136"/>
    </source>
</evidence>
<dbReference type="Proteomes" id="UP001336835">
    <property type="component" value="Unassembled WGS sequence"/>
</dbReference>
<evidence type="ECO:0000256" key="6">
    <source>
        <dbReference type="SAM" id="SignalP"/>
    </source>
</evidence>
<evidence type="ECO:0000256" key="5">
    <source>
        <dbReference type="ARBA" id="ARBA00023237"/>
    </source>
</evidence>
<evidence type="ECO:0000259" key="8">
    <source>
        <dbReference type="Pfam" id="PF14322"/>
    </source>
</evidence>
<evidence type="ECO:0000259" key="7">
    <source>
        <dbReference type="Pfam" id="PF07980"/>
    </source>
</evidence>
<dbReference type="RefSeq" id="WP_330105933.1">
    <property type="nucleotide sequence ID" value="NZ_JAZDQT010000001.1"/>
</dbReference>
<keyword evidence="4" id="KW-0472">Membrane</keyword>
<comment type="caution">
    <text evidence="9">The sequence shown here is derived from an EMBL/GenBank/DDBJ whole genome shotgun (WGS) entry which is preliminary data.</text>
</comment>
<feature type="signal peptide" evidence="6">
    <location>
        <begin position="1"/>
        <end position="23"/>
    </location>
</feature>
<organism evidence="9 10">
    <name type="scientific">Pedobacter albus</name>
    <dbReference type="NCBI Taxonomy" id="3113905"/>
    <lineage>
        <taxon>Bacteria</taxon>
        <taxon>Pseudomonadati</taxon>
        <taxon>Bacteroidota</taxon>
        <taxon>Sphingobacteriia</taxon>
        <taxon>Sphingobacteriales</taxon>
        <taxon>Sphingobacteriaceae</taxon>
        <taxon>Pedobacter</taxon>
    </lineage>
</organism>
<dbReference type="InterPro" id="IPR012944">
    <property type="entry name" value="SusD_RagB_dom"/>
</dbReference>
<feature type="chain" id="PRO_5047535095" evidence="6">
    <location>
        <begin position="24"/>
        <end position="509"/>
    </location>
</feature>
<dbReference type="InterPro" id="IPR033985">
    <property type="entry name" value="SusD-like_N"/>
</dbReference>
<protein>
    <submittedName>
        <fullName evidence="9">RagB/SusD family nutrient uptake outer membrane protein</fullName>
    </submittedName>
</protein>
<dbReference type="InterPro" id="IPR011990">
    <property type="entry name" value="TPR-like_helical_dom_sf"/>
</dbReference>
<evidence type="ECO:0000313" key="9">
    <source>
        <dbReference type="EMBL" id="MEE1943522.1"/>
    </source>
</evidence>
<evidence type="ECO:0000256" key="1">
    <source>
        <dbReference type="ARBA" id="ARBA00004442"/>
    </source>
</evidence>
<sequence length="509" mass="56773">MKMKNIKYVLALAALFMVAPGCKKFLNVTPIDALSGNNFWQTRQDVEGFTNGLYTRLRNKVATGSDRMFFPALDIRCNFVKVISMESSGTNSFNNLISNNLKPVISGTTRYDNALKQLMDWKGFYDIVAAANILYTEVDKVPSSNLSQTDKLRYKAEAVFMRNLAYLFITKLYGDAVYYTEAYHSTALPRSPQLEVLNKCIADMSAAKNNLPTAYSDVSLSGFRPTRASAVALLMHLNMWAAAWDTADKSKYYKNVLLLADEMATYTNYSLLPVTTENTLKIFKGRSSESLFSVLQEANYGESFALTANYSYYFSHYPYQGTVSKTASFLSYDKDYITKLFPGGTPDARLTTWFENYGADNGTFQFKKFINTYTTGTGSSISITNDDSAVIFRLPDALLLAAEAAAELGNEDAAKGYVNQVRTAAAAPSITSTGEELKADIFKERCRELIGEGQFFFDLVRTKRVTNPDFSKNPISVSNFNAGAWTWPLTISATERTANPYLVGNNFWN</sequence>
<feature type="domain" description="RagB/SusD" evidence="7">
    <location>
        <begin position="357"/>
        <end position="467"/>
    </location>
</feature>
<dbReference type="SUPFAM" id="SSF48452">
    <property type="entry name" value="TPR-like"/>
    <property type="match status" value="1"/>
</dbReference>
<dbReference type="Pfam" id="PF07980">
    <property type="entry name" value="SusD_RagB"/>
    <property type="match status" value="1"/>
</dbReference>
<accession>A0ABU7I2A0</accession>
<evidence type="ECO:0000313" key="10">
    <source>
        <dbReference type="Proteomes" id="UP001336835"/>
    </source>
</evidence>
<keyword evidence="10" id="KW-1185">Reference proteome</keyword>
<keyword evidence="3 6" id="KW-0732">Signal</keyword>
<gene>
    <name evidence="9" type="ORF">VRU48_00285</name>
</gene>
<evidence type="ECO:0000256" key="3">
    <source>
        <dbReference type="ARBA" id="ARBA00022729"/>
    </source>
</evidence>
<dbReference type="EMBL" id="JAZDQT010000001">
    <property type="protein sequence ID" value="MEE1943522.1"/>
    <property type="molecule type" value="Genomic_DNA"/>
</dbReference>
<dbReference type="Pfam" id="PF14322">
    <property type="entry name" value="SusD-like_3"/>
    <property type="match status" value="1"/>
</dbReference>
<comment type="subcellular location">
    <subcellularLocation>
        <location evidence="1">Cell outer membrane</location>
    </subcellularLocation>
</comment>
<comment type="similarity">
    <text evidence="2">Belongs to the SusD family.</text>
</comment>
<name>A0ABU7I2A0_9SPHI</name>
<feature type="domain" description="SusD-like N-terminal" evidence="8">
    <location>
        <begin position="111"/>
        <end position="234"/>
    </location>
</feature>
<proteinExistence type="inferred from homology"/>
<reference evidence="9 10" key="1">
    <citation type="submission" date="2024-01" db="EMBL/GenBank/DDBJ databases">
        <title>Pedobacter sp. nov., isolated from fresh soil.</title>
        <authorList>
            <person name="Le N.T.T."/>
        </authorList>
    </citation>
    <scope>NUCLEOTIDE SEQUENCE [LARGE SCALE GENOMIC DNA]</scope>
    <source>
        <strain evidence="9 10">KR3-3</strain>
    </source>
</reference>